<protein>
    <submittedName>
        <fullName evidence="2">Uncharacterized protein</fullName>
    </submittedName>
</protein>
<sequence length="151" mass="16604">MPLKKSNAKKKTKRAKGGTKEAGLSSKTPEQAVNKVSALYNAMDDKKEPFDCQPRVLHVRVSRHIRCTTPAAKNHSGDVCSPRCAWEGIVTHRDGHSVVSFNAFIIACDIETHLGAIINAAEELFGKTKLELETLTVYVDFISAPPKLFVE</sequence>
<dbReference type="AlphaFoldDB" id="A0A9P7FU44"/>
<organism evidence="2 3">
    <name type="scientific">Sphagnurus paluster</name>
    <dbReference type="NCBI Taxonomy" id="117069"/>
    <lineage>
        <taxon>Eukaryota</taxon>
        <taxon>Fungi</taxon>
        <taxon>Dikarya</taxon>
        <taxon>Basidiomycota</taxon>
        <taxon>Agaricomycotina</taxon>
        <taxon>Agaricomycetes</taxon>
        <taxon>Agaricomycetidae</taxon>
        <taxon>Agaricales</taxon>
        <taxon>Tricholomatineae</taxon>
        <taxon>Lyophyllaceae</taxon>
        <taxon>Sphagnurus</taxon>
    </lineage>
</organism>
<dbReference type="Proteomes" id="UP000717328">
    <property type="component" value="Unassembled WGS sequence"/>
</dbReference>
<accession>A0A9P7FU44</accession>
<keyword evidence="3" id="KW-1185">Reference proteome</keyword>
<reference evidence="2" key="1">
    <citation type="submission" date="2021-02" db="EMBL/GenBank/DDBJ databases">
        <authorList>
            <person name="Nieuwenhuis M."/>
            <person name="Van De Peppel L.J.J."/>
        </authorList>
    </citation>
    <scope>NUCLEOTIDE SEQUENCE</scope>
    <source>
        <strain evidence="2">D49</strain>
    </source>
</reference>
<evidence type="ECO:0000313" key="3">
    <source>
        <dbReference type="Proteomes" id="UP000717328"/>
    </source>
</evidence>
<feature type="compositionally biased region" description="Basic residues" evidence="1">
    <location>
        <begin position="1"/>
        <end position="17"/>
    </location>
</feature>
<dbReference type="EMBL" id="JABCKI010005949">
    <property type="protein sequence ID" value="KAG5636303.1"/>
    <property type="molecule type" value="Genomic_DNA"/>
</dbReference>
<evidence type="ECO:0000313" key="2">
    <source>
        <dbReference type="EMBL" id="KAG5636303.1"/>
    </source>
</evidence>
<proteinExistence type="predicted"/>
<name>A0A9P7FU44_9AGAR</name>
<comment type="caution">
    <text evidence="2">The sequence shown here is derived from an EMBL/GenBank/DDBJ whole genome shotgun (WGS) entry which is preliminary data.</text>
</comment>
<feature type="region of interest" description="Disordered" evidence="1">
    <location>
        <begin position="1"/>
        <end position="30"/>
    </location>
</feature>
<gene>
    <name evidence="2" type="ORF">H0H81_008474</name>
</gene>
<reference evidence="2" key="2">
    <citation type="submission" date="2021-10" db="EMBL/GenBank/DDBJ databases">
        <title>Phylogenomics reveals ancestral predisposition of the termite-cultivated fungus Termitomyces towards a domesticated lifestyle.</title>
        <authorList>
            <person name="Auxier B."/>
            <person name="Grum-Grzhimaylo A."/>
            <person name="Cardenas M.E."/>
            <person name="Lodge J.D."/>
            <person name="Laessoe T."/>
            <person name="Pedersen O."/>
            <person name="Smith M.E."/>
            <person name="Kuyper T.W."/>
            <person name="Franco-Molano E.A."/>
            <person name="Baroni T.J."/>
            <person name="Aanen D.K."/>
        </authorList>
    </citation>
    <scope>NUCLEOTIDE SEQUENCE</scope>
    <source>
        <strain evidence="2">D49</strain>
    </source>
</reference>
<evidence type="ECO:0000256" key="1">
    <source>
        <dbReference type="SAM" id="MobiDB-lite"/>
    </source>
</evidence>